<comment type="similarity">
    <text evidence="2 6">Belongs to the GMC oxidoreductase family.</text>
</comment>
<evidence type="ECO:0000313" key="9">
    <source>
        <dbReference type="EMBL" id="WLH05036.1"/>
    </source>
</evidence>
<dbReference type="Proteomes" id="UP001236748">
    <property type="component" value="Chromosome"/>
</dbReference>
<dbReference type="SUPFAM" id="SSF51905">
    <property type="entry name" value="FAD/NAD(P)-binding domain"/>
    <property type="match status" value="1"/>
</dbReference>
<dbReference type="InterPro" id="IPR000172">
    <property type="entry name" value="GMC_OxRdtase_N"/>
</dbReference>
<evidence type="ECO:0000256" key="1">
    <source>
        <dbReference type="ARBA" id="ARBA00001974"/>
    </source>
</evidence>
<keyword evidence="5" id="KW-0560">Oxidoreductase</keyword>
<keyword evidence="3 6" id="KW-0285">Flavoprotein</keyword>
<evidence type="ECO:0000256" key="6">
    <source>
        <dbReference type="RuleBase" id="RU003968"/>
    </source>
</evidence>
<sequence>METFDFIVVGAGSAGCVLANRLSENLQHRVLLIEAGPLDSSPMIHMPRGFGKLHSDARYMWYYNTEAEEGTGNKPETWLRGKTLGGSSAVNGMVYVRGQPEDYEALEALGCAGWGWSTMRECFRLMEDHALGDDGIRGIGGPLGLGPHVGASPACEAVIQAGVEKGLPRLDDFNGLHRQGVGYFSHTIRKGRRISAARAFLWPIRQRKNLTIMTDTRVERVIFEGTQAIGLLCRRNGKAFELRAKREIVISAGALESPKLLQLSGIGPAQHLEKMGISVIVDSPNVGANMREHRALKFSHRLNLAQTENQTFHGLRLLGSSIRYLLTRSGVLSYGSHEVGLFYSTDSAPGRPDAECLMSPFSYTVKEAVPTIDRYPGMHMISYILRPESRGSVMISGADADAPLTIRPNFLSADYDRQVAIGIYHFMRGLCEQPALRRVIVEETEPGLLHSDEAIIEAFQRNGVTGLHAVGTCAMGADADSVLDPCLRVRGVNGLRVMDCSALPIMIAGNTNAPMMAMGWRAADLILEDHAADARSSTASIS</sequence>
<dbReference type="Gene3D" id="3.50.50.60">
    <property type="entry name" value="FAD/NAD(P)-binding domain"/>
    <property type="match status" value="1"/>
</dbReference>
<dbReference type="EMBL" id="CP117450">
    <property type="protein sequence ID" value="WLH05036.1"/>
    <property type="molecule type" value="Genomic_DNA"/>
</dbReference>
<keyword evidence="10" id="KW-1185">Reference proteome</keyword>
<evidence type="ECO:0000259" key="7">
    <source>
        <dbReference type="PROSITE" id="PS00623"/>
    </source>
</evidence>
<organism evidence="9 10">
    <name type="scientific">Pseudomonas lurida</name>
    <dbReference type="NCBI Taxonomy" id="244566"/>
    <lineage>
        <taxon>Bacteria</taxon>
        <taxon>Pseudomonadati</taxon>
        <taxon>Pseudomonadota</taxon>
        <taxon>Gammaproteobacteria</taxon>
        <taxon>Pseudomonadales</taxon>
        <taxon>Pseudomonadaceae</taxon>
        <taxon>Pseudomonas</taxon>
    </lineage>
</organism>
<evidence type="ECO:0000256" key="5">
    <source>
        <dbReference type="ARBA" id="ARBA00023002"/>
    </source>
</evidence>
<dbReference type="PROSITE" id="PS00624">
    <property type="entry name" value="GMC_OXRED_2"/>
    <property type="match status" value="1"/>
</dbReference>
<evidence type="ECO:0000256" key="2">
    <source>
        <dbReference type="ARBA" id="ARBA00010790"/>
    </source>
</evidence>
<feature type="domain" description="Glucose-methanol-choline oxidoreductase N-terminal" evidence="8">
    <location>
        <begin position="253"/>
        <end position="267"/>
    </location>
</feature>
<protein>
    <submittedName>
        <fullName evidence="9">GMC family oxidoreductase N-terminal domain-containing protein</fullName>
    </submittedName>
</protein>
<dbReference type="PIRSF" id="PIRSF000137">
    <property type="entry name" value="Alcohol_oxidase"/>
    <property type="match status" value="1"/>
</dbReference>
<dbReference type="InterPro" id="IPR007867">
    <property type="entry name" value="GMC_OxRtase_C"/>
</dbReference>
<dbReference type="PANTHER" id="PTHR11552">
    <property type="entry name" value="GLUCOSE-METHANOL-CHOLINE GMC OXIDOREDUCTASE"/>
    <property type="match status" value="1"/>
</dbReference>
<dbReference type="InterPro" id="IPR036188">
    <property type="entry name" value="FAD/NAD-bd_sf"/>
</dbReference>
<dbReference type="SUPFAM" id="SSF54373">
    <property type="entry name" value="FAD-linked reductases, C-terminal domain"/>
    <property type="match status" value="1"/>
</dbReference>
<dbReference type="Pfam" id="PF00732">
    <property type="entry name" value="GMC_oxred_N"/>
    <property type="match status" value="1"/>
</dbReference>
<accession>A0ABY9FNZ5</accession>
<dbReference type="PANTHER" id="PTHR11552:SF147">
    <property type="entry name" value="CHOLINE DEHYDROGENASE, MITOCHONDRIAL"/>
    <property type="match status" value="1"/>
</dbReference>
<proteinExistence type="inferred from homology"/>
<evidence type="ECO:0000313" key="10">
    <source>
        <dbReference type="Proteomes" id="UP001236748"/>
    </source>
</evidence>
<dbReference type="Gene3D" id="3.30.560.10">
    <property type="entry name" value="Glucose Oxidase, domain 3"/>
    <property type="match status" value="1"/>
</dbReference>
<evidence type="ECO:0000259" key="8">
    <source>
        <dbReference type="PROSITE" id="PS00624"/>
    </source>
</evidence>
<dbReference type="RefSeq" id="WP_047542166.1">
    <property type="nucleotide sequence ID" value="NZ_CP117450.1"/>
</dbReference>
<keyword evidence="4 6" id="KW-0274">FAD</keyword>
<gene>
    <name evidence="9" type="ORF">PSH67_19595</name>
</gene>
<reference evidence="9 10" key="1">
    <citation type="submission" date="2023-02" db="EMBL/GenBank/DDBJ databases">
        <title>Evolution of Hrp T3SS in non-pathogenic Pseudomonas fluorescens.</title>
        <authorList>
            <person name="Liao K."/>
            <person name="Wei H."/>
            <person name="Gu Y."/>
        </authorList>
    </citation>
    <scope>NUCLEOTIDE SEQUENCE [LARGE SCALE GENOMIC DNA]</scope>
    <source>
        <strain evidence="9 10">FP2043</strain>
    </source>
</reference>
<name>A0ABY9FNZ5_9PSED</name>
<comment type="cofactor">
    <cofactor evidence="1">
        <name>FAD</name>
        <dbReference type="ChEBI" id="CHEBI:57692"/>
    </cofactor>
</comment>
<dbReference type="InterPro" id="IPR012132">
    <property type="entry name" value="GMC_OxRdtase"/>
</dbReference>
<evidence type="ECO:0000256" key="3">
    <source>
        <dbReference type="ARBA" id="ARBA00022630"/>
    </source>
</evidence>
<dbReference type="Pfam" id="PF05199">
    <property type="entry name" value="GMC_oxred_C"/>
    <property type="match status" value="1"/>
</dbReference>
<dbReference type="PROSITE" id="PS00623">
    <property type="entry name" value="GMC_OXRED_1"/>
    <property type="match status" value="1"/>
</dbReference>
<evidence type="ECO:0000256" key="4">
    <source>
        <dbReference type="ARBA" id="ARBA00022827"/>
    </source>
</evidence>
<feature type="domain" description="Glucose-methanol-choline oxidoreductase N-terminal" evidence="7">
    <location>
        <begin position="81"/>
        <end position="104"/>
    </location>
</feature>